<evidence type="ECO:0000256" key="4">
    <source>
        <dbReference type="ARBA" id="ARBA00023163"/>
    </source>
</evidence>
<dbReference type="InterPro" id="IPR058163">
    <property type="entry name" value="LysR-type_TF_proteobact-type"/>
</dbReference>
<dbReference type="Gene3D" id="3.40.190.10">
    <property type="entry name" value="Periplasmic binding protein-like II"/>
    <property type="match status" value="2"/>
</dbReference>
<protein>
    <submittedName>
        <fullName evidence="6">LysR family glycine cleavage system transcriptional activator</fullName>
    </submittedName>
</protein>
<comment type="caution">
    <text evidence="6">The sequence shown here is derived from an EMBL/GenBank/DDBJ whole genome shotgun (WGS) entry which is preliminary data.</text>
</comment>
<comment type="similarity">
    <text evidence="1">Belongs to the LysR transcriptional regulatory family.</text>
</comment>
<dbReference type="Proteomes" id="UP000256794">
    <property type="component" value="Unassembled WGS sequence"/>
</dbReference>
<keyword evidence="2" id="KW-0805">Transcription regulation</keyword>
<dbReference type="AlphaFoldDB" id="A0AAQ0HE44"/>
<dbReference type="Gene3D" id="1.10.10.10">
    <property type="entry name" value="Winged helix-like DNA-binding domain superfamily/Winged helix DNA-binding domain"/>
    <property type="match status" value="1"/>
</dbReference>
<evidence type="ECO:0000259" key="5">
    <source>
        <dbReference type="PROSITE" id="PS50931"/>
    </source>
</evidence>
<dbReference type="GO" id="GO:0003700">
    <property type="term" value="F:DNA-binding transcription factor activity"/>
    <property type="evidence" value="ECO:0007669"/>
    <property type="project" value="InterPro"/>
</dbReference>
<dbReference type="PROSITE" id="PS50931">
    <property type="entry name" value="HTH_LYSR"/>
    <property type="match status" value="1"/>
</dbReference>
<dbReference type="SUPFAM" id="SSF53850">
    <property type="entry name" value="Periplasmic binding protein-like II"/>
    <property type="match status" value="1"/>
</dbReference>
<dbReference type="InterPro" id="IPR036390">
    <property type="entry name" value="WH_DNA-bd_sf"/>
</dbReference>
<dbReference type="Pfam" id="PF03466">
    <property type="entry name" value="LysR_substrate"/>
    <property type="match status" value="1"/>
</dbReference>
<dbReference type="InterPro" id="IPR005119">
    <property type="entry name" value="LysR_subst-bd"/>
</dbReference>
<dbReference type="GO" id="GO:0006351">
    <property type="term" value="P:DNA-templated transcription"/>
    <property type="evidence" value="ECO:0007669"/>
    <property type="project" value="TreeGrafter"/>
</dbReference>
<gene>
    <name evidence="6" type="ORF">ATH84_105426</name>
</gene>
<dbReference type="InterPro" id="IPR036388">
    <property type="entry name" value="WH-like_DNA-bd_sf"/>
</dbReference>
<dbReference type="GO" id="GO:0043565">
    <property type="term" value="F:sequence-specific DNA binding"/>
    <property type="evidence" value="ECO:0007669"/>
    <property type="project" value="TreeGrafter"/>
</dbReference>
<keyword evidence="7" id="KW-1185">Reference proteome</keyword>
<sequence length="322" mass="34077">MAAALAANQFSTIQGSENLSLGIMPVSPPFSRMPSLNALRAFEAAARLGSFRQAADELMVTPGAVTAQIKALEADYGATLFERRAHGVRLTPLGQRVAPGFIAAFDALGHAVRELRRHAAPRRVHVVTSPALAQLWLAPRLPALRAALAQVDISVTALEDPPDLKRTPFDLCLFYARPGPDRINLWDEMLLPVCTPALAEGLAEPADLGRVICISDVVWQDWKIWAKAAMPDSAVVPTGPGFSLYAVAVQQALAGAGVLMGRQSLVQGHLDSGTLVAPFGRPVPLGLSVTAWMLPESRNDRAVIAVADALRDAAGGVSAGRP</sequence>
<feature type="domain" description="HTH lysR-type" evidence="5">
    <location>
        <begin position="34"/>
        <end position="91"/>
    </location>
</feature>
<accession>A0AAQ0HE44</accession>
<dbReference type="InterPro" id="IPR000847">
    <property type="entry name" value="LysR_HTH_N"/>
</dbReference>
<organism evidence="6 7">
    <name type="scientific">Paracoccus versutus</name>
    <name type="common">Thiobacillus versutus</name>
    <dbReference type="NCBI Taxonomy" id="34007"/>
    <lineage>
        <taxon>Bacteria</taxon>
        <taxon>Pseudomonadati</taxon>
        <taxon>Pseudomonadota</taxon>
        <taxon>Alphaproteobacteria</taxon>
        <taxon>Rhodobacterales</taxon>
        <taxon>Paracoccaceae</taxon>
        <taxon>Paracoccus</taxon>
    </lineage>
</organism>
<dbReference type="SUPFAM" id="SSF46785">
    <property type="entry name" value="Winged helix' DNA-binding domain"/>
    <property type="match status" value="1"/>
</dbReference>
<reference evidence="6 7" key="1">
    <citation type="submission" date="2018-08" db="EMBL/GenBank/DDBJ databases">
        <title>Genomic Encyclopedia of Archaeal and Bacterial Type Strains, Phase II (KMG-II): from individual species to whole genera.</title>
        <authorList>
            <person name="Goeker M."/>
        </authorList>
    </citation>
    <scope>NUCLEOTIDE SEQUENCE [LARGE SCALE GENOMIC DNA]</scope>
    <source>
        <strain evidence="6 7">DSM 582</strain>
    </source>
</reference>
<evidence type="ECO:0000256" key="2">
    <source>
        <dbReference type="ARBA" id="ARBA00023015"/>
    </source>
</evidence>
<dbReference type="Pfam" id="PF00126">
    <property type="entry name" value="HTH_1"/>
    <property type="match status" value="1"/>
</dbReference>
<evidence type="ECO:0000313" key="6">
    <source>
        <dbReference type="EMBL" id="REG30275.1"/>
    </source>
</evidence>
<evidence type="ECO:0000313" key="7">
    <source>
        <dbReference type="Proteomes" id="UP000256794"/>
    </source>
</evidence>
<keyword evidence="3" id="KW-0238">DNA-binding</keyword>
<dbReference type="PANTHER" id="PTHR30537:SF26">
    <property type="entry name" value="GLYCINE CLEAVAGE SYSTEM TRANSCRIPTIONAL ACTIVATOR"/>
    <property type="match status" value="1"/>
</dbReference>
<proteinExistence type="inferred from homology"/>
<evidence type="ECO:0000256" key="1">
    <source>
        <dbReference type="ARBA" id="ARBA00009437"/>
    </source>
</evidence>
<keyword evidence="4" id="KW-0804">Transcription</keyword>
<evidence type="ECO:0000256" key="3">
    <source>
        <dbReference type="ARBA" id="ARBA00023125"/>
    </source>
</evidence>
<name>A0AAQ0HE44_PARVE</name>
<dbReference type="EMBL" id="QUMX01000054">
    <property type="protein sequence ID" value="REG30275.1"/>
    <property type="molecule type" value="Genomic_DNA"/>
</dbReference>
<dbReference type="PANTHER" id="PTHR30537">
    <property type="entry name" value="HTH-TYPE TRANSCRIPTIONAL REGULATOR"/>
    <property type="match status" value="1"/>
</dbReference>